<reference evidence="7 8" key="1">
    <citation type="submission" date="2019-05" db="EMBL/GenBank/DDBJ databases">
        <authorList>
            <person name="Lee S.D."/>
        </authorList>
    </citation>
    <scope>NUCLEOTIDE SEQUENCE [LARGE SCALE GENOMIC DNA]</scope>
    <source>
        <strain evidence="7 8">C5-26</strain>
    </source>
</reference>
<evidence type="ECO:0000256" key="2">
    <source>
        <dbReference type="ARBA" id="ARBA00022692"/>
    </source>
</evidence>
<comment type="caution">
    <text evidence="7">The sequence shown here is derived from an EMBL/GenBank/DDBJ whole genome shotgun (WGS) entry which is preliminary data.</text>
</comment>
<comment type="subcellular location">
    <subcellularLocation>
        <location evidence="1">Membrane</location>
        <topology evidence="1">Multi-pass membrane protein</topology>
    </subcellularLocation>
</comment>
<evidence type="ECO:0000256" key="4">
    <source>
        <dbReference type="ARBA" id="ARBA00023136"/>
    </source>
</evidence>
<dbReference type="Gene3D" id="1.20.1740.10">
    <property type="entry name" value="Amino acid/polyamine transporter I"/>
    <property type="match status" value="1"/>
</dbReference>
<feature type="domain" description="Amino acid permease/ SLC12A" evidence="6">
    <location>
        <begin position="47"/>
        <end position="343"/>
    </location>
</feature>
<dbReference type="InterPro" id="IPR050367">
    <property type="entry name" value="APC_superfamily"/>
</dbReference>
<feature type="transmembrane region" description="Helical" evidence="5">
    <location>
        <begin position="42"/>
        <end position="62"/>
    </location>
</feature>
<sequence length="385" mass="41644">TWKVLLELDQIGTSQSLSSQVRGTFQLTPRTPRPSPDEIPGVGLLTILAGAILLAGGGPSGITLHGFGLSSLTSGNPAGDLGVALVFVVSSFIGFEATAIFGQEARDPRRTVPRATYIAVLLIAVFYAVCTWTISLDYGPGHIVTAATKNFTGLYQSSMQHHLGGFFVVLLQILMCTSLFACVLSFHNTVNRYLWVVGNEGIVDRRLGATHPRHQSPHVAGAVQFIVIAAAVVLFTVLRLDPTQVVGWCSAFTAVGILMMQVLVSISVVRYFAANSRGVSLWSRAIAPTLSTLSLLGCLVLMSQHIEYVAGTSSVVVKAFPEIIFALMLLGFGFAHHMKVRRPERYEQLGSLFGTNLSISQLEHRSEEPVRVTEELEQHLSEVDQ</sequence>
<feature type="transmembrane region" description="Helical" evidence="5">
    <location>
        <begin position="82"/>
        <end position="102"/>
    </location>
</feature>
<protein>
    <submittedName>
        <fullName evidence="7">APC family permease</fullName>
    </submittedName>
</protein>
<evidence type="ECO:0000256" key="1">
    <source>
        <dbReference type="ARBA" id="ARBA00004141"/>
    </source>
</evidence>
<organism evidence="7 8">
    <name type="scientific">Leekyejoonella antrihumi</name>
    <dbReference type="NCBI Taxonomy" id="1660198"/>
    <lineage>
        <taxon>Bacteria</taxon>
        <taxon>Bacillati</taxon>
        <taxon>Actinomycetota</taxon>
        <taxon>Actinomycetes</taxon>
        <taxon>Micrococcales</taxon>
        <taxon>Dermacoccaceae</taxon>
        <taxon>Leekyejoonella</taxon>
    </lineage>
</organism>
<proteinExistence type="predicted"/>
<feature type="transmembrane region" description="Helical" evidence="5">
    <location>
        <begin position="245"/>
        <end position="273"/>
    </location>
</feature>
<keyword evidence="8" id="KW-1185">Reference proteome</keyword>
<feature type="transmembrane region" description="Helical" evidence="5">
    <location>
        <begin position="285"/>
        <end position="303"/>
    </location>
</feature>
<dbReference type="InterPro" id="IPR004841">
    <property type="entry name" value="AA-permease/SLC12A_dom"/>
</dbReference>
<dbReference type="EMBL" id="VCQV01000071">
    <property type="protein sequence ID" value="TWP32518.1"/>
    <property type="molecule type" value="Genomic_DNA"/>
</dbReference>
<feature type="transmembrane region" description="Helical" evidence="5">
    <location>
        <begin position="163"/>
        <end position="186"/>
    </location>
</feature>
<evidence type="ECO:0000313" key="7">
    <source>
        <dbReference type="EMBL" id="TWP32518.1"/>
    </source>
</evidence>
<dbReference type="PANTHER" id="PTHR42770">
    <property type="entry name" value="AMINO ACID TRANSPORTER-RELATED"/>
    <property type="match status" value="1"/>
</dbReference>
<dbReference type="PANTHER" id="PTHR42770:SF16">
    <property type="entry name" value="AMINO ACID PERMEASE"/>
    <property type="match status" value="1"/>
</dbReference>
<gene>
    <name evidence="7" type="ORF">FGL98_24065</name>
</gene>
<feature type="transmembrane region" description="Helical" evidence="5">
    <location>
        <begin position="315"/>
        <end position="335"/>
    </location>
</feature>
<dbReference type="GO" id="GO:0016020">
    <property type="term" value="C:membrane"/>
    <property type="evidence" value="ECO:0007669"/>
    <property type="project" value="UniProtKB-SubCell"/>
</dbReference>
<dbReference type="Pfam" id="PF00324">
    <property type="entry name" value="AA_permease"/>
    <property type="match status" value="1"/>
</dbReference>
<name>A0A563DQE8_9MICO</name>
<evidence type="ECO:0000256" key="3">
    <source>
        <dbReference type="ARBA" id="ARBA00022989"/>
    </source>
</evidence>
<keyword evidence="4 5" id="KW-0472">Membrane</keyword>
<evidence type="ECO:0000259" key="6">
    <source>
        <dbReference type="Pfam" id="PF00324"/>
    </source>
</evidence>
<dbReference type="Proteomes" id="UP000320244">
    <property type="component" value="Unassembled WGS sequence"/>
</dbReference>
<keyword evidence="3 5" id="KW-1133">Transmembrane helix</keyword>
<dbReference type="RefSeq" id="WP_146321293.1">
    <property type="nucleotide sequence ID" value="NZ_VCQV01000071.1"/>
</dbReference>
<reference evidence="7 8" key="2">
    <citation type="submission" date="2019-08" db="EMBL/GenBank/DDBJ databases">
        <title>Jejuicoccus antrihumi gen. nov., sp. nov., a new member of the family Dermacoccaceae isolated from a cave.</title>
        <authorList>
            <person name="Schumann P."/>
            <person name="Kim I.S."/>
        </authorList>
    </citation>
    <scope>NUCLEOTIDE SEQUENCE [LARGE SCALE GENOMIC DNA]</scope>
    <source>
        <strain evidence="7 8">C5-26</strain>
    </source>
</reference>
<keyword evidence="2 5" id="KW-0812">Transmembrane</keyword>
<feature type="transmembrane region" description="Helical" evidence="5">
    <location>
        <begin position="219"/>
        <end position="239"/>
    </location>
</feature>
<accession>A0A563DQE8</accession>
<evidence type="ECO:0000256" key="5">
    <source>
        <dbReference type="SAM" id="Phobius"/>
    </source>
</evidence>
<dbReference type="GO" id="GO:0055085">
    <property type="term" value="P:transmembrane transport"/>
    <property type="evidence" value="ECO:0007669"/>
    <property type="project" value="InterPro"/>
</dbReference>
<evidence type="ECO:0000313" key="8">
    <source>
        <dbReference type="Proteomes" id="UP000320244"/>
    </source>
</evidence>
<feature type="transmembrane region" description="Helical" evidence="5">
    <location>
        <begin position="114"/>
        <end position="134"/>
    </location>
</feature>
<dbReference type="AlphaFoldDB" id="A0A563DQE8"/>
<dbReference type="OrthoDB" id="137613at2"/>
<feature type="non-terminal residue" evidence="7">
    <location>
        <position position="1"/>
    </location>
</feature>